<name>A0A0E3QTB0_METBA</name>
<keyword evidence="1" id="KW-0051">Antiviral defense</keyword>
<dbReference type="NCBIfam" id="TIGR01868">
    <property type="entry name" value="casD_Cas5e"/>
    <property type="match status" value="1"/>
</dbReference>
<proteinExistence type="predicted"/>
<dbReference type="InterPro" id="IPR010147">
    <property type="entry name" value="CRISPR-assoc_prot_CasD"/>
</dbReference>
<reference evidence="2 3" key="1">
    <citation type="submission" date="2014-07" db="EMBL/GenBank/DDBJ databases">
        <title>Methanogenic archaea and the global carbon cycle.</title>
        <authorList>
            <person name="Henriksen J.R."/>
            <person name="Luke J."/>
            <person name="Reinhart S."/>
            <person name="Benedict M.N."/>
            <person name="Youngblut N.D."/>
            <person name="Metcalf M.E."/>
            <person name="Whitaker R.J."/>
            <person name="Metcalf W.W."/>
        </authorList>
    </citation>
    <scope>NUCLEOTIDE SEQUENCE [LARGE SCALE GENOMIC DNA]</scope>
    <source>
        <strain evidence="2 3">MS</strain>
    </source>
</reference>
<dbReference type="GeneID" id="24843957"/>
<protein>
    <submittedName>
        <fullName evidence="2">CRISPR-associated protein, Cas5e family</fullName>
    </submittedName>
</protein>
<dbReference type="Pfam" id="PF09704">
    <property type="entry name" value="Cas_Cas5d"/>
    <property type="match status" value="1"/>
</dbReference>
<dbReference type="NCBIfam" id="TIGR02593">
    <property type="entry name" value="CRISPR_cas5"/>
    <property type="match status" value="1"/>
</dbReference>
<dbReference type="CDD" id="cd09756">
    <property type="entry name" value="Cas5_I-E"/>
    <property type="match status" value="1"/>
</dbReference>
<accession>A0A0E3QTB0</accession>
<dbReference type="InterPro" id="IPR013422">
    <property type="entry name" value="CRISPR-assoc_prot_Cas5_N"/>
</dbReference>
<dbReference type="InterPro" id="IPR021124">
    <property type="entry name" value="CRISPR-assoc_prot_Cas5"/>
</dbReference>
<keyword evidence="3" id="KW-1185">Reference proteome</keyword>
<gene>
    <name evidence="2" type="ORF">MSBRM_0751</name>
</gene>
<evidence type="ECO:0000256" key="1">
    <source>
        <dbReference type="ARBA" id="ARBA00023118"/>
    </source>
</evidence>
<dbReference type="GO" id="GO:0043571">
    <property type="term" value="P:maintenance of CRISPR repeat elements"/>
    <property type="evidence" value="ECO:0007669"/>
    <property type="project" value="InterPro"/>
</dbReference>
<sequence>MKKYLLFRLYGPLASWGDIAVGTHRPSYDHPSKSSVMGLLAAAIGIRRSEDGKHKKLAEAYNFAVLVNYPGTFLRDYHTAQIPSTSSIKKQKHILSRKDELAVEKEKLTAVLSTRDYYSDSLYTIAIWAKEKCPEGCPYSLELIENKLKEPEFVLYLGRKSCPPALPVEAQIVSGESLKEALEKAEFKCEAFLKLLNKSGQVRLYWEGEEDGLVPVHTVTRRDLTLSRKRWQFADRKEHYTMLELGE</sequence>
<dbReference type="PATRIC" id="fig|1434108.4.peg.905"/>
<dbReference type="KEGG" id="mby:MSBRM_0751"/>
<dbReference type="Proteomes" id="UP000033033">
    <property type="component" value="Chromosome"/>
</dbReference>
<dbReference type="AlphaFoldDB" id="A0A0E3QTB0"/>
<dbReference type="GO" id="GO:0051607">
    <property type="term" value="P:defense response to virus"/>
    <property type="evidence" value="ECO:0007669"/>
    <property type="project" value="UniProtKB-KW"/>
</dbReference>
<dbReference type="EMBL" id="CP009528">
    <property type="protein sequence ID" value="AKB53749.1"/>
    <property type="molecule type" value="Genomic_DNA"/>
</dbReference>
<evidence type="ECO:0000313" key="3">
    <source>
        <dbReference type="Proteomes" id="UP000033033"/>
    </source>
</evidence>
<dbReference type="STRING" id="1434108.MSBRM_0751"/>
<dbReference type="GO" id="GO:0003723">
    <property type="term" value="F:RNA binding"/>
    <property type="evidence" value="ECO:0007669"/>
    <property type="project" value="InterPro"/>
</dbReference>
<organism evidence="2 3">
    <name type="scientific">Methanosarcina barkeri MS</name>
    <dbReference type="NCBI Taxonomy" id="1434108"/>
    <lineage>
        <taxon>Archaea</taxon>
        <taxon>Methanobacteriati</taxon>
        <taxon>Methanobacteriota</taxon>
        <taxon>Stenosarchaea group</taxon>
        <taxon>Methanomicrobia</taxon>
        <taxon>Methanosarcinales</taxon>
        <taxon>Methanosarcinaceae</taxon>
        <taxon>Methanosarcina</taxon>
    </lineage>
</organism>
<dbReference type="Gene3D" id="3.30.70.2660">
    <property type="match status" value="1"/>
</dbReference>
<dbReference type="RefSeq" id="WP_048154630.1">
    <property type="nucleotide sequence ID" value="NZ_CP009528.1"/>
</dbReference>
<evidence type="ECO:0000313" key="2">
    <source>
        <dbReference type="EMBL" id="AKB53749.1"/>
    </source>
</evidence>
<dbReference type="HOGENOM" id="CLU_084726_0_0_2"/>